<feature type="coiled-coil region" evidence="4">
    <location>
        <begin position="56"/>
        <end position="93"/>
    </location>
</feature>
<proteinExistence type="predicted"/>
<dbReference type="GO" id="GO:0051666">
    <property type="term" value="P:actin cortical patch localization"/>
    <property type="evidence" value="ECO:0007669"/>
    <property type="project" value="InterPro"/>
</dbReference>
<evidence type="ECO:0000313" key="7">
    <source>
        <dbReference type="RefSeq" id="XP_036356654.1"/>
    </source>
</evidence>
<name>A0A7E6EMY3_9MOLL</name>
<evidence type="ECO:0000256" key="1">
    <source>
        <dbReference type="ARBA" id="ARBA00004245"/>
    </source>
</evidence>
<dbReference type="GO" id="GO:0008289">
    <property type="term" value="F:lipid binding"/>
    <property type="evidence" value="ECO:0007669"/>
    <property type="project" value="TreeGrafter"/>
</dbReference>
<dbReference type="PANTHER" id="PTHR47174">
    <property type="entry name" value="BRIDGING INTEGRATOR 3"/>
    <property type="match status" value="1"/>
</dbReference>
<dbReference type="InterPro" id="IPR004148">
    <property type="entry name" value="BAR_dom"/>
</dbReference>
<keyword evidence="6" id="KW-1185">Reference proteome</keyword>
<gene>
    <name evidence="7" type="primary">LOC115227657</name>
</gene>
<dbReference type="PROSITE" id="PS51021">
    <property type="entry name" value="BAR"/>
    <property type="match status" value="1"/>
</dbReference>
<evidence type="ECO:0000259" key="5">
    <source>
        <dbReference type="PROSITE" id="PS51021"/>
    </source>
</evidence>
<dbReference type="InterPro" id="IPR027267">
    <property type="entry name" value="AH/BAR_dom_sf"/>
</dbReference>
<dbReference type="SUPFAM" id="SSF103657">
    <property type="entry name" value="BAR/IMD domain-like"/>
    <property type="match status" value="1"/>
</dbReference>
<sequence>MSLYNAAIQPRKIGPRLPKLRPTDDDQESLHWNTRIFRQISAPERNVTLWNETEEFEKEGKKLAKLEEISRKLEEASKKYSETALNLSKCEQRITQDLMASALCKSESELKHHCEEWDNSIVKLNPHMQEMNSNIQKMLVEPIEKFSNIFPCIHETKKKWEQSFGEFKRCEVKVKKYQERERTGDNIVKLNQHQKSLMPVKEEFNKLHTALKEGIPKLNDHRISYYQPCIEALIKSQAAYNSECYKIYSELAGHLAPETYTSEEYGNRIQQKLSDIKALAIVG</sequence>
<feature type="domain" description="BAR" evidence="5">
    <location>
        <begin position="41"/>
        <end position="264"/>
    </location>
</feature>
<dbReference type="GO" id="GO:0015629">
    <property type="term" value="C:actin cytoskeleton"/>
    <property type="evidence" value="ECO:0007669"/>
    <property type="project" value="TreeGrafter"/>
</dbReference>
<dbReference type="KEGG" id="osn:115227657"/>
<evidence type="ECO:0000313" key="6">
    <source>
        <dbReference type="Proteomes" id="UP000515154"/>
    </source>
</evidence>
<dbReference type="GO" id="GO:0006897">
    <property type="term" value="P:endocytosis"/>
    <property type="evidence" value="ECO:0007669"/>
    <property type="project" value="InterPro"/>
</dbReference>
<evidence type="ECO:0000256" key="2">
    <source>
        <dbReference type="ARBA" id="ARBA00022490"/>
    </source>
</evidence>
<evidence type="ECO:0000256" key="4">
    <source>
        <dbReference type="SAM" id="Coils"/>
    </source>
</evidence>
<comment type="subcellular location">
    <subcellularLocation>
        <location evidence="1">Cytoplasm</location>
        <location evidence="1">Cytoskeleton</location>
    </subcellularLocation>
</comment>
<dbReference type="Gene3D" id="1.20.1270.60">
    <property type="entry name" value="Arfaptin homology (AH) domain/BAR domain"/>
    <property type="match status" value="1"/>
</dbReference>
<reference evidence="7" key="1">
    <citation type="submission" date="2025-08" db="UniProtKB">
        <authorList>
            <consortium name="RefSeq"/>
        </authorList>
    </citation>
    <scope>IDENTIFICATION</scope>
</reference>
<dbReference type="InterPro" id="IPR046982">
    <property type="entry name" value="BIN3/RVS161-like"/>
</dbReference>
<dbReference type="GO" id="GO:0005737">
    <property type="term" value="C:cytoplasm"/>
    <property type="evidence" value="ECO:0007669"/>
    <property type="project" value="InterPro"/>
</dbReference>
<keyword evidence="3" id="KW-0206">Cytoskeleton</keyword>
<dbReference type="GO" id="GO:0097320">
    <property type="term" value="P:plasma membrane tubulation"/>
    <property type="evidence" value="ECO:0007669"/>
    <property type="project" value="TreeGrafter"/>
</dbReference>
<dbReference type="RefSeq" id="XP_036356654.1">
    <property type="nucleotide sequence ID" value="XM_036500761.1"/>
</dbReference>
<dbReference type="PANTHER" id="PTHR47174:SF3">
    <property type="entry name" value="BRIDGING INTEGRATOR 3"/>
    <property type="match status" value="1"/>
</dbReference>
<organism evidence="6 7">
    <name type="scientific">Octopus sinensis</name>
    <name type="common">East Asian common octopus</name>
    <dbReference type="NCBI Taxonomy" id="2607531"/>
    <lineage>
        <taxon>Eukaryota</taxon>
        <taxon>Metazoa</taxon>
        <taxon>Spiralia</taxon>
        <taxon>Lophotrochozoa</taxon>
        <taxon>Mollusca</taxon>
        <taxon>Cephalopoda</taxon>
        <taxon>Coleoidea</taxon>
        <taxon>Octopodiformes</taxon>
        <taxon>Octopoda</taxon>
        <taxon>Incirrata</taxon>
        <taxon>Octopodidae</taxon>
        <taxon>Octopus</taxon>
    </lineage>
</organism>
<evidence type="ECO:0000256" key="3">
    <source>
        <dbReference type="ARBA" id="ARBA00023212"/>
    </source>
</evidence>
<accession>A0A7E6EMY3</accession>
<dbReference type="AlphaFoldDB" id="A0A7E6EMY3"/>
<dbReference type="Proteomes" id="UP000515154">
    <property type="component" value="Linkage group LG2"/>
</dbReference>
<protein>
    <submittedName>
        <fullName evidence="7">Bridging integrator 3-like</fullName>
    </submittedName>
</protein>
<keyword evidence="2" id="KW-0963">Cytoplasm</keyword>
<keyword evidence="4" id="KW-0175">Coiled coil</keyword>